<proteinExistence type="predicted"/>
<keyword evidence="2" id="KW-0238">DNA-binding</keyword>
<evidence type="ECO:0000259" key="4">
    <source>
        <dbReference type="PROSITE" id="PS50949"/>
    </source>
</evidence>
<dbReference type="PANTHER" id="PTHR43537">
    <property type="entry name" value="TRANSCRIPTIONAL REGULATOR, GNTR FAMILY"/>
    <property type="match status" value="1"/>
</dbReference>
<evidence type="ECO:0000313" key="6">
    <source>
        <dbReference type="Proteomes" id="UP001335737"/>
    </source>
</evidence>
<dbReference type="SMART" id="SM00345">
    <property type="entry name" value="HTH_GNTR"/>
    <property type="match status" value="1"/>
</dbReference>
<sequence length="230" mass="26278">MSSLHADIVIDLKSKISSNILPEGQKLPSERELALQYEVSRNVIREAISVLRVEGLIMVQAGKGAYVTKPNPMMIAETIERIMKNYNTTLEDLLEVREGLEISIIKNVIKRATSEDSQILYKIYRDMEKNRTNVTQFAKLDLQFHTSLAESTKNPLYPVLLSSFMEMTQHVLFEFTRLIPESMVQAQEHHLALIKAIEEGDEDLAISTIISHMQVLREEIKVLKERNIIG</sequence>
<dbReference type="InterPro" id="IPR008920">
    <property type="entry name" value="TF_FadR/GntR_C"/>
</dbReference>
<dbReference type="EMBL" id="JARZFX010000002">
    <property type="protein sequence ID" value="MEC5423272.1"/>
    <property type="molecule type" value="Genomic_DNA"/>
</dbReference>
<dbReference type="SUPFAM" id="SSF48008">
    <property type="entry name" value="GntR ligand-binding domain-like"/>
    <property type="match status" value="1"/>
</dbReference>
<feature type="domain" description="HTH gntR-type" evidence="4">
    <location>
        <begin position="2"/>
        <end position="70"/>
    </location>
</feature>
<dbReference type="InterPro" id="IPR036388">
    <property type="entry name" value="WH-like_DNA-bd_sf"/>
</dbReference>
<dbReference type="SMART" id="SM00895">
    <property type="entry name" value="FCD"/>
    <property type="match status" value="1"/>
</dbReference>
<dbReference type="Gene3D" id="1.20.120.530">
    <property type="entry name" value="GntR ligand-binding domain-like"/>
    <property type="match status" value="1"/>
</dbReference>
<dbReference type="CDD" id="cd07377">
    <property type="entry name" value="WHTH_GntR"/>
    <property type="match status" value="1"/>
</dbReference>
<dbReference type="Pfam" id="PF00392">
    <property type="entry name" value="GntR"/>
    <property type="match status" value="1"/>
</dbReference>
<dbReference type="InterPro" id="IPR011711">
    <property type="entry name" value="GntR_C"/>
</dbReference>
<dbReference type="Gene3D" id="1.10.10.10">
    <property type="entry name" value="Winged helix-like DNA-binding domain superfamily/Winged helix DNA-binding domain"/>
    <property type="match status" value="1"/>
</dbReference>
<keyword evidence="1" id="KW-0805">Transcription regulation</keyword>
<name>A0ABU6KFN7_9BACI</name>
<dbReference type="Proteomes" id="UP001335737">
    <property type="component" value="Unassembled WGS sequence"/>
</dbReference>
<protein>
    <submittedName>
        <fullName evidence="5">FadR/GntR family transcriptional regulator</fullName>
    </submittedName>
</protein>
<dbReference type="InterPro" id="IPR036390">
    <property type="entry name" value="WH_DNA-bd_sf"/>
</dbReference>
<gene>
    <name evidence="5" type="ORF">QGM71_07130</name>
</gene>
<organism evidence="5 6">
    <name type="scientific">Virgibacillus tibetensis</name>
    <dbReference type="NCBI Taxonomy" id="3042313"/>
    <lineage>
        <taxon>Bacteria</taxon>
        <taxon>Bacillati</taxon>
        <taxon>Bacillota</taxon>
        <taxon>Bacilli</taxon>
        <taxon>Bacillales</taxon>
        <taxon>Bacillaceae</taxon>
        <taxon>Virgibacillus</taxon>
    </lineage>
</organism>
<evidence type="ECO:0000256" key="2">
    <source>
        <dbReference type="ARBA" id="ARBA00023125"/>
    </source>
</evidence>
<reference evidence="5 6" key="1">
    <citation type="journal article" date="2024" name="Int. J. Syst. Evol. Microbiol.">
        <title>Virgibacillus tibetensis sp. nov., isolated from salt lake on the Tibetan Plateau of China.</title>
        <authorList>
            <person name="Phurbu D."/>
            <person name="Liu Z.-X."/>
            <person name="Wang R."/>
            <person name="Zheng Y.-Y."/>
            <person name="Liu H.-C."/>
            <person name="Zhou Y.-G."/>
            <person name="Yu Y.-J."/>
            <person name="Li A.-H."/>
        </authorList>
    </citation>
    <scope>NUCLEOTIDE SEQUENCE [LARGE SCALE GENOMIC DNA]</scope>
    <source>
        <strain evidence="5 6">C22-A2</strain>
    </source>
</reference>
<dbReference type="PROSITE" id="PS50949">
    <property type="entry name" value="HTH_GNTR"/>
    <property type="match status" value="1"/>
</dbReference>
<dbReference type="PANTHER" id="PTHR43537:SF5">
    <property type="entry name" value="UXU OPERON TRANSCRIPTIONAL REGULATOR"/>
    <property type="match status" value="1"/>
</dbReference>
<dbReference type="SUPFAM" id="SSF46785">
    <property type="entry name" value="Winged helix' DNA-binding domain"/>
    <property type="match status" value="1"/>
</dbReference>
<evidence type="ECO:0000256" key="1">
    <source>
        <dbReference type="ARBA" id="ARBA00023015"/>
    </source>
</evidence>
<keyword evidence="3" id="KW-0804">Transcription</keyword>
<accession>A0ABU6KFN7</accession>
<comment type="caution">
    <text evidence="5">The sequence shown here is derived from an EMBL/GenBank/DDBJ whole genome shotgun (WGS) entry which is preliminary data.</text>
</comment>
<evidence type="ECO:0000256" key="3">
    <source>
        <dbReference type="ARBA" id="ARBA00023163"/>
    </source>
</evidence>
<evidence type="ECO:0000313" key="5">
    <source>
        <dbReference type="EMBL" id="MEC5423272.1"/>
    </source>
</evidence>
<dbReference type="PRINTS" id="PR00035">
    <property type="entry name" value="HTHGNTR"/>
</dbReference>
<dbReference type="Pfam" id="PF07729">
    <property type="entry name" value="FCD"/>
    <property type="match status" value="1"/>
</dbReference>
<keyword evidence="6" id="KW-1185">Reference proteome</keyword>
<dbReference type="RefSeq" id="WP_327606828.1">
    <property type="nucleotide sequence ID" value="NZ_JARZFX010000002.1"/>
</dbReference>
<dbReference type="InterPro" id="IPR000524">
    <property type="entry name" value="Tscrpt_reg_HTH_GntR"/>
</dbReference>